<protein>
    <submittedName>
        <fullName evidence="1">Uncharacterized protein</fullName>
    </submittedName>
</protein>
<gene>
    <name evidence="1" type="ORF">ACH5RR_013119</name>
</gene>
<accession>A0ABD3A2S4</accession>
<evidence type="ECO:0000313" key="2">
    <source>
        <dbReference type="Proteomes" id="UP001630127"/>
    </source>
</evidence>
<dbReference type="Proteomes" id="UP001630127">
    <property type="component" value="Unassembled WGS sequence"/>
</dbReference>
<name>A0ABD3A2S4_9GENT</name>
<proteinExistence type="predicted"/>
<organism evidence="1 2">
    <name type="scientific">Cinchona calisaya</name>
    <dbReference type="NCBI Taxonomy" id="153742"/>
    <lineage>
        <taxon>Eukaryota</taxon>
        <taxon>Viridiplantae</taxon>
        <taxon>Streptophyta</taxon>
        <taxon>Embryophyta</taxon>
        <taxon>Tracheophyta</taxon>
        <taxon>Spermatophyta</taxon>
        <taxon>Magnoliopsida</taxon>
        <taxon>eudicotyledons</taxon>
        <taxon>Gunneridae</taxon>
        <taxon>Pentapetalae</taxon>
        <taxon>asterids</taxon>
        <taxon>lamiids</taxon>
        <taxon>Gentianales</taxon>
        <taxon>Rubiaceae</taxon>
        <taxon>Cinchonoideae</taxon>
        <taxon>Cinchoneae</taxon>
        <taxon>Cinchona</taxon>
    </lineage>
</organism>
<evidence type="ECO:0000313" key="1">
    <source>
        <dbReference type="EMBL" id="KAL3524747.1"/>
    </source>
</evidence>
<keyword evidence="2" id="KW-1185">Reference proteome</keyword>
<sequence>MKGHATDNILELRHEIKDFIDKCEFIRWTDVEQAYDPSMNMISAEEILDNPLELMILESEIIEKFSQIHLRLIGKAAASDESKPMLEMVTKEEFLWLKEQLKNMQLVNETFGIEFEH</sequence>
<dbReference type="EMBL" id="JBJUIK010000006">
    <property type="protein sequence ID" value="KAL3524747.1"/>
    <property type="molecule type" value="Genomic_DNA"/>
</dbReference>
<reference evidence="1 2" key="1">
    <citation type="submission" date="2024-11" db="EMBL/GenBank/DDBJ databases">
        <title>A near-complete genome assembly of Cinchona calisaya.</title>
        <authorList>
            <person name="Lian D.C."/>
            <person name="Zhao X.W."/>
            <person name="Wei L."/>
        </authorList>
    </citation>
    <scope>NUCLEOTIDE SEQUENCE [LARGE SCALE GENOMIC DNA]</scope>
    <source>
        <tissue evidence="1">Nenye</tissue>
    </source>
</reference>
<dbReference type="AlphaFoldDB" id="A0ABD3A2S4"/>
<comment type="caution">
    <text evidence="1">The sequence shown here is derived from an EMBL/GenBank/DDBJ whole genome shotgun (WGS) entry which is preliminary data.</text>
</comment>